<evidence type="ECO:0000313" key="2">
    <source>
        <dbReference type="EMBL" id="KDR77963.1"/>
    </source>
</evidence>
<organism evidence="2 3">
    <name type="scientific">Galerina marginata (strain CBS 339.88)</name>
    <dbReference type="NCBI Taxonomy" id="685588"/>
    <lineage>
        <taxon>Eukaryota</taxon>
        <taxon>Fungi</taxon>
        <taxon>Dikarya</taxon>
        <taxon>Basidiomycota</taxon>
        <taxon>Agaricomycotina</taxon>
        <taxon>Agaricomycetes</taxon>
        <taxon>Agaricomycetidae</taxon>
        <taxon>Agaricales</taxon>
        <taxon>Agaricineae</taxon>
        <taxon>Strophariaceae</taxon>
        <taxon>Galerina</taxon>
    </lineage>
</organism>
<evidence type="ECO:0000256" key="1">
    <source>
        <dbReference type="SAM" id="MobiDB-lite"/>
    </source>
</evidence>
<feature type="compositionally biased region" description="Basic and acidic residues" evidence="1">
    <location>
        <begin position="217"/>
        <end position="232"/>
    </location>
</feature>
<feature type="region of interest" description="Disordered" evidence="1">
    <location>
        <begin position="69"/>
        <end position="91"/>
    </location>
</feature>
<feature type="region of interest" description="Disordered" evidence="1">
    <location>
        <begin position="260"/>
        <end position="284"/>
    </location>
</feature>
<keyword evidence="3" id="KW-1185">Reference proteome</keyword>
<sequence length="395" mass="41328">MHFKFERWHEGTCDLAAPIGTVRAEAEAETDAEAQAEPSPAPKLELAAKATSHTGVLLSLVLPRLQLTRPTRRANPHPLPIRGEPAHDDDGNTIQNEMIVQKEKKAKAQAAEPSRLSVGSRERVEVVAHVAVVARSRLPARGVRVVGGVVGGGVVAGVGGGVVGAGVVGGGSGAVGVDDVEDQVMHSCEGGGTGGRRGRGGQRGMTSTCTGTGSVESRGRSIRTPETDVDGKPDAEAEIIRRSAALGRVFELDLGLGLGLPPSNREASSSGVGARARGRASEVVDGYDSKQCHLRLRRLPPSSDTPSTSASTSTLWSSSYPTWFWSRVHMRKDDHSPVCKMHVQSAERLHDQSNGQGARRGRGAHGGHGLCLGEVTRGVVLVFCGVGAGYGRREG</sequence>
<dbReference type="EMBL" id="KL142375">
    <property type="protein sequence ID" value="KDR77963.1"/>
    <property type="molecule type" value="Genomic_DNA"/>
</dbReference>
<dbReference type="AlphaFoldDB" id="A0A067TG98"/>
<feature type="region of interest" description="Disordered" evidence="1">
    <location>
        <begin position="189"/>
        <end position="232"/>
    </location>
</feature>
<proteinExistence type="predicted"/>
<dbReference type="Proteomes" id="UP000027222">
    <property type="component" value="Unassembled WGS sequence"/>
</dbReference>
<dbReference type="HOGENOM" id="CLU_698396_0_0_1"/>
<feature type="compositionally biased region" description="Polar residues" evidence="1">
    <location>
        <begin position="205"/>
        <end position="215"/>
    </location>
</feature>
<protein>
    <submittedName>
        <fullName evidence="2">Uncharacterized protein</fullName>
    </submittedName>
</protein>
<reference evidence="3" key="1">
    <citation type="journal article" date="2014" name="Proc. Natl. Acad. Sci. U.S.A.">
        <title>Extensive sampling of basidiomycete genomes demonstrates inadequacy of the white-rot/brown-rot paradigm for wood decay fungi.</title>
        <authorList>
            <person name="Riley R."/>
            <person name="Salamov A.A."/>
            <person name="Brown D.W."/>
            <person name="Nagy L.G."/>
            <person name="Floudas D."/>
            <person name="Held B.W."/>
            <person name="Levasseur A."/>
            <person name="Lombard V."/>
            <person name="Morin E."/>
            <person name="Otillar R."/>
            <person name="Lindquist E.A."/>
            <person name="Sun H."/>
            <person name="LaButti K.M."/>
            <person name="Schmutz J."/>
            <person name="Jabbour D."/>
            <person name="Luo H."/>
            <person name="Baker S.E."/>
            <person name="Pisabarro A.G."/>
            <person name="Walton J.D."/>
            <person name="Blanchette R.A."/>
            <person name="Henrissat B."/>
            <person name="Martin F."/>
            <person name="Cullen D."/>
            <person name="Hibbett D.S."/>
            <person name="Grigoriev I.V."/>
        </authorList>
    </citation>
    <scope>NUCLEOTIDE SEQUENCE [LARGE SCALE GENOMIC DNA]</scope>
    <source>
        <strain evidence="3">CBS 339.88</strain>
    </source>
</reference>
<accession>A0A067TG98</accession>
<name>A0A067TG98_GALM3</name>
<evidence type="ECO:0000313" key="3">
    <source>
        <dbReference type="Proteomes" id="UP000027222"/>
    </source>
</evidence>
<gene>
    <name evidence="2" type="ORF">GALMADRAFT_278337</name>
</gene>